<comment type="caution">
    <text evidence="2">The sequence shown here is derived from an EMBL/GenBank/DDBJ whole genome shotgun (WGS) entry which is preliminary data.</text>
</comment>
<feature type="transmembrane region" description="Helical" evidence="1">
    <location>
        <begin position="218"/>
        <end position="235"/>
    </location>
</feature>
<feature type="transmembrane region" description="Helical" evidence="1">
    <location>
        <begin position="298"/>
        <end position="319"/>
    </location>
</feature>
<dbReference type="InterPro" id="IPR022604">
    <property type="entry name" value="DUF2955"/>
</dbReference>
<proteinExistence type="predicted"/>
<keyword evidence="1" id="KW-0472">Membrane</keyword>
<feature type="transmembrane region" description="Helical" evidence="1">
    <location>
        <begin position="242"/>
        <end position="262"/>
    </location>
</feature>
<protein>
    <submittedName>
        <fullName evidence="2">DUF2955 family protein</fullName>
    </submittedName>
</protein>
<dbReference type="Proteomes" id="UP000252086">
    <property type="component" value="Unassembled WGS sequence"/>
</dbReference>
<keyword evidence="3" id="KW-1185">Reference proteome</keyword>
<accession>A0A366D8K7</accession>
<feature type="transmembrane region" description="Helical" evidence="1">
    <location>
        <begin position="56"/>
        <end position="83"/>
    </location>
</feature>
<dbReference type="OrthoDB" id="6253879at2"/>
<dbReference type="EMBL" id="QNRF01000001">
    <property type="protein sequence ID" value="RBO86326.1"/>
    <property type="molecule type" value="Genomic_DNA"/>
</dbReference>
<evidence type="ECO:0000313" key="2">
    <source>
        <dbReference type="EMBL" id="RBO86326.1"/>
    </source>
</evidence>
<feature type="transmembrane region" description="Helical" evidence="1">
    <location>
        <begin position="9"/>
        <end position="36"/>
    </location>
</feature>
<feature type="transmembrane region" description="Helical" evidence="1">
    <location>
        <begin position="95"/>
        <end position="114"/>
    </location>
</feature>
<dbReference type="RefSeq" id="WP_113873182.1">
    <property type="nucleotide sequence ID" value="NZ_QNRF01000001.1"/>
</dbReference>
<organism evidence="2 3">
    <name type="scientific">Marinomonas aquiplantarum</name>
    <dbReference type="NCBI Taxonomy" id="491951"/>
    <lineage>
        <taxon>Bacteria</taxon>
        <taxon>Pseudomonadati</taxon>
        <taxon>Pseudomonadota</taxon>
        <taxon>Gammaproteobacteria</taxon>
        <taxon>Oceanospirillales</taxon>
        <taxon>Oceanospirillaceae</taxon>
        <taxon>Marinomonas</taxon>
    </lineage>
</organism>
<feature type="transmembrane region" description="Helical" evidence="1">
    <location>
        <begin position="172"/>
        <end position="198"/>
    </location>
</feature>
<dbReference type="Pfam" id="PF11168">
    <property type="entry name" value="DUF2955"/>
    <property type="match status" value="1"/>
</dbReference>
<sequence>MYELIRKTLIIVLCLMLSKMLHLSVSVYVVLFAIVVATTSFSKHLSSLLQRLTPSVVAAIGAVLVNQAFAAHPFIIWTCCVLYFDHVRRHADNNLRIRMATLPLFMIIFITTYHNSSDYTLAIPNIIRDVVLSALLAALVASLVNHLMPVKAQPAKPVIVPQPVTGNDRLKMLVLVGGGLAFIMINEITSAVFCLVPLITSAMQPTHAHMKQHATEKILSQIGGCSLAVIASLIYSGTEVNLFTYFVVSFLLVYLILHWSHYAEVGDRAIHADALMGFLIPYQLYVARYSNDFGLSAIALRAVELLIALLIIYTLAHWLNRLGQKALSQTSV</sequence>
<dbReference type="AlphaFoldDB" id="A0A366D8K7"/>
<evidence type="ECO:0000256" key="1">
    <source>
        <dbReference type="SAM" id="Phobius"/>
    </source>
</evidence>
<reference evidence="2 3" key="1">
    <citation type="submission" date="2018-06" db="EMBL/GenBank/DDBJ databases">
        <title>Genomic Encyclopedia of Type Strains, Phase III (KMG-III): the genomes of soil and plant-associated and newly described type strains.</title>
        <authorList>
            <person name="Whitman W."/>
        </authorList>
    </citation>
    <scope>NUCLEOTIDE SEQUENCE [LARGE SCALE GENOMIC DNA]</scope>
    <source>
        <strain evidence="2 3">CECT 7732</strain>
    </source>
</reference>
<keyword evidence="1" id="KW-1133">Transmembrane helix</keyword>
<gene>
    <name evidence="2" type="ORF">DFP76_101603</name>
</gene>
<name>A0A366D8K7_9GAMM</name>
<evidence type="ECO:0000313" key="3">
    <source>
        <dbReference type="Proteomes" id="UP000252086"/>
    </source>
</evidence>
<feature type="transmembrane region" description="Helical" evidence="1">
    <location>
        <begin position="126"/>
        <end position="147"/>
    </location>
</feature>
<keyword evidence="1" id="KW-0812">Transmembrane</keyword>